<sequence>MKTPYRKLGKVHPSPPPPTIADSLSLLPETILTLTAALSLEDKQVLAYLISCSGSS</sequence>
<reference evidence="1 2" key="1">
    <citation type="submission" date="2013-09" db="EMBL/GenBank/DDBJ databases">
        <title>Corchorus capsularis genome sequencing.</title>
        <authorList>
            <person name="Alam M."/>
            <person name="Haque M.S."/>
            <person name="Islam M.S."/>
            <person name="Emdad E.M."/>
            <person name="Islam M.M."/>
            <person name="Ahmed B."/>
            <person name="Halim A."/>
            <person name="Hossen Q.M.M."/>
            <person name="Hossain M.Z."/>
            <person name="Ahmed R."/>
            <person name="Khan M.M."/>
            <person name="Islam R."/>
            <person name="Rashid M.M."/>
            <person name="Khan S.A."/>
            <person name="Rahman M.S."/>
            <person name="Alam M."/>
        </authorList>
    </citation>
    <scope>NUCLEOTIDE SEQUENCE [LARGE SCALE GENOMIC DNA]</scope>
    <source>
        <strain evidence="2">cv. CVL-1</strain>
        <tissue evidence="1">Whole seedling</tissue>
    </source>
</reference>
<dbReference type="Proteomes" id="UP000188268">
    <property type="component" value="Unassembled WGS sequence"/>
</dbReference>
<dbReference type="AlphaFoldDB" id="A0A1R3FU52"/>
<dbReference type="EMBL" id="AWWV01016501">
    <property type="protein sequence ID" value="OMO49381.1"/>
    <property type="molecule type" value="Genomic_DNA"/>
</dbReference>
<comment type="caution">
    <text evidence="1">The sequence shown here is derived from an EMBL/GenBank/DDBJ whole genome shotgun (WGS) entry which is preliminary data.</text>
</comment>
<evidence type="ECO:0000313" key="1">
    <source>
        <dbReference type="EMBL" id="OMO49381.1"/>
    </source>
</evidence>
<dbReference type="Gramene" id="OMO49381">
    <property type="protein sequence ID" value="OMO49381"/>
    <property type="gene ID" value="CCACVL1_31042"/>
</dbReference>
<name>A0A1R3FU52_COCAP</name>
<dbReference type="PANTHER" id="PTHR31903">
    <property type="entry name" value="F12F1.11-RELATED"/>
    <property type="match status" value="1"/>
</dbReference>
<evidence type="ECO:0000313" key="2">
    <source>
        <dbReference type="Proteomes" id="UP000188268"/>
    </source>
</evidence>
<keyword evidence="2" id="KW-1185">Reference proteome</keyword>
<organism evidence="1 2">
    <name type="scientific">Corchorus capsularis</name>
    <name type="common">Jute</name>
    <dbReference type="NCBI Taxonomy" id="210143"/>
    <lineage>
        <taxon>Eukaryota</taxon>
        <taxon>Viridiplantae</taxon>
        <taxon>Streptophyta</taxon>
        <taxon>Embryophyta</taxon>
        <taxon>Tracheophyta</taxon>
        <taxon>Spermatophyta</taxon>
        <taxon>Magnoliopsida</taxon>
        <taxon>eudicotyledons</taxon>
        <taxon>Gunneridae</taxon>
        <taxon>Pentapetalae</taxon>
        <taxon>rosids</taxon>
        <taxon>malvids</taxon>
        <taxon>Malvales</taxon>
        <taxon>Malvaceae</taxon>
        <taxon>Grewioideae</taxon>
        <taxon>Apeibeae</taxon>
        <taxon>Corchorus</taxon>
    </lineage>
</organism>
<proteinExistence type="predicted"/>
<dbReference type="OrthoDB" id="1937859at2759"/>
<gene>
    <name evidence="1" type="ORF">CCACVL1_31042</name>
</gene>
<accession>A0A1R3FU52</accession>
<protein>
    <submittedName>
        <fullName evidence="1">Uncharacterized protein</fullName>
    </submittedName>
</protein>
<dbReference type="PANTHER" id="PTHR31903:SF12">
    <property type="match status" value="1"/>
</dbReference>